<dbReference type="Proteomes" id="UP000326198">
    <property type="component" value="Unassembled WGS sequence"/>
</dbReference>
<accession>A0A5N7ASZ4</accession>
<reference evidence="2 3" key="1">
    <citation type="submission" date="2019-04" db="EMBL/GenBank/DDBJ databases">
        <title>Friends and foes A comparative genomics studyof 23 Aspergillus species from section Flavi.</title>
        <authorList>
            <consortium name="DOE Joint Genome Institute"/>
            <person name="Kjaerbolling I."/>
            <person name="Vesth T."/>
            <person name="Frisvad J.C."/>
            <person name="Nybo J.L."/>
            <person name="Theobald S."/>
            <person name="Kildgaard S."/>
            <person name="Isbrandt T."/>
            <person name="Kuo A."/>
            <person name="Sato A."/>
            <person name="Lyhne E.K."/>
            <person name="Kogle M.E."/>
            <person name="Wiebenga A."/>
            <person name="Kun R.S."/>
            <person name="Lubbers R.J."/>
            <person name="Makela M.R."/>
            <person name="Barry K."/>
            <person name="Chovatia M."/>
            <person name="Clum A."/>
            <person name="Daum C."/>
            <person name="Haridas S."/>
            <person name="He G."/>
            <person name="LaButti K."/>
            <person name="Lipzen A."/>
            <person name="Mondo S."/>
            <person name="Riley R."/>
            <person name="Salamov A."/>
            <person name="Simmons B.A."/>
            <person name="Magnuson J.K."/>
            <person name="Henrissat B."/>
            <person name="Mortensen U.H."/>
            <person name="Larsen T.O."/>
            <person name="Devries R.P."/>
            <person name="Grigoriev I.V."/>
            <person name="Machida M."/>
            <person name="Baker S.E."/>
            <person name="Andersen M.R."/>
        </authorList>
    </citation>
    <scope>NUCLEOTIDE SEQUENCE [LARGE SCALE GENOMIC DNA]</scope>
    <source>
        <strain evidence="2 3">IBT 29228</strain>
    </source>
</reference>
<proteinExistence type="predicted"/>
<dbReference type="EMBL" id="ML736373">
    <property type="protein sequence ID" value="KAE8372159.1"/>
    <property type="molecule type" value="Genomic_DNA"/>
</dbReference>
<dbReference type="OrthoDB" id="3508621at2759"/>
<feature type="region of interest" description="Disordered" evidence="1">
    <location>
        <begin position="302"/>
        <end position="341"/>
    </location>
</feature>
<evidence type="ECO:0000256" key="1">
    <source>
        <dbReference type="SAM" id="MobiDB-lite"/>
    </source>
</evidence>
<gene>
    <name evidence="2" type="ORF">BDV26DRAFT_286178</name>
</gene>
<organism evidence="2 3">
    <name type="scientific">Aspergillus bertholletiae</name>
    <dbReference type="NCBI Taxonomy" id="1226010"/>
    <lineage>
        <taxon>Eukaryota</taxon>
        <taxon>Fungi</taxon>
        <taxon>Dikarya</taxon>
        <taxon>Ascomycota</taxon>
        <taxon>Pezizomycotina</taxon>
        <taxon>Eurotiomycetes</taxon>
        <taxon>Eurotiomycetidae</taxon>
        <taxon>Eurotiales</taxon>
        <taxon>Aspergillaceae</taxon>
        <taxon>Aspergillus</taxon>
        <taxon>Aspergillus subgen. Circumdati</taxon>
    </lineage>
</organism>
<protein>
    <submittedName>
        <fullName evidence="2">Uncharacterized protein</fullName>
    </submittedName>
</protein>
<evidence type="ECO:0000313" key="3">
    <source>
        <dbReference type="Proteomes" id="UP000326198"/>
    </source>
</evidence>
<dbReference type="AlphaFoldDB" id="A0A5N7ASZ4"/>
<name>A0A5N7ASZ4_9EURO</name>
<keyword evidence="3" id="KW-1185">Reference proteome</keyword>
<evidence type="ECO:0000313" key="2">
    <source>
        <dbReference type="EMBL" id="KAE8372159.1"/>
    </source>
</evidence>
<sequence length="376" mass="43008">MHMEKRFAVARLKLGDKTAHGADLASASQMGFEQSLLLRAYGRCMRSTHYTEHRSWQIFCDDFAPAVVPEGDFAIARLYQLEEEKTKNSASSHQPVTPIARRIRPRQIEKSCPWGIPETRFREYLELLTLQPVDPNIYYSKTVSEALTKLEEWYINRIRTEHTTTFYLDKNWLANVLYPPSRDEQVVNSALVVFLNALTMRFNFLPSWAMPRIALIAQFQEQDDSRGRPSVLIEVKPASRSTDQTAIQIQQSAQMVARIKSNGDLAKSRKLRFHVSQDRHQIYVSVAEYDDDHLAYLNNAVSAQDEQADQEECTGDKPGEKRSEEPSEKPGEKPAKPPLSFLTMHQFGPFDTQIASHMRQIGPVLLAITLRAEAER</sequence>
<feature type="compositionally biased region" description="Basic and acidic residues" evidence="1">
    <location>
        <begin position="314"/>
        <end position="335"/>
    </location>
</feature>